<dbReference type="PIRSF" id="PIRSF005572">
    <property type="entry name" value="NifS"/>
    <property type="match status" value="1"/>
</dbReference>
<dbReference type="Gene3D" id="3.40.640.10">
    <property type="entry name" value="Type I PLP-dependent aspartate aminotransferase-like (Major domain)"/>
    <property type="match status" value="1"/>
</dbReference>
<comment type="similarity">
    <text evidence="2">Belongs to the class-V pyridoxal-phosphate-dependent aminotransferase family. NifS/IscS subfamily.</text>
</comment>
<evidence type="ECO:0000256" key="3">
    <source>
        <dbReference type="ARBA" id="ARBA00011738"/>
    </source>
</evidence>
<evidence type="ECO:0000256" key="5">
    <source>
        <dbReference type="ARBA" id="ARBA00022679"/>
    </source>
</evidence>
<dbReference type="EC" id="2.8.1.7" evidence="4"/>
<accession>A0AA35T8A5</accession>
<dbReference type="Gene3D" id="3.90.1150.10">
    <property type="entry name" value="Aspartate Aminotransferase, domain 1"/>
    <property type="match status" value="1"/>
</dbReference>
<evidence type="ECO:0000256" key="2">
    <source>
        <dbReference type="ARBA" id="ARBA00006490"/>
    </source>
</evidence>
<evidence type="ECO:0000256" key="1">
    <source>
        <dbReference type="ARBA" id="ARBA00001933"/>
    </source>
</evidence>
<keyword evidence="5" id="KW-0808">Transferase</keyword>
<sequence length="397" mass="42865">MTLSERIIYMDHSATTPVRPEVLEAMLPHFTNDFGNPSSIYTIGQEARKAVDDARESIAHLLGARMSEIVFTSGGTESDNAALKGVAFALRNLGNHIITTAIEHHAVLHTCYQLEQFGFDVTYIPVDEHGIVDPADIVSAITDETILVSVMMANNEIGTIEPISEITRLVKAEAKRRNQTIIVHTDAVQAAGFLEINVRSLGVDLLSLSAHKIYGPKGVGLLFVKRGTPFEEQNAGGGQERQRRSGTENVPGIVGFGEALHLAVTEREENSAHCLRLREKLTQGIFETIEGVRLNGHSLHRLPNNVNISFEGVEGEPVLLGLDFAGICASSGSACSSASLEPSHVLLAIGLSADMAQGSLRITLGRENTDEDVDYLLSVLPEMIGKLRAMPSLSTAR</sequence>
<dbReference type="PANTHER" id="PTHR11601">
    <property type="entry name" value="CYSTEINE DESULFURYLASE FAMILY MEMBER"/>
    <property type="match status" value="1"/>
</dbReference>
<evidence type="ECO:0000256" key="11">
    <source>
        <dbReference type="SAM" id="MobiDB-lite"/>
    </source>
</evidence>
<feature type="region of interest" description="Disordered" evidence="11">
    <location>
        <begin position="232"/>
        <end position="251"/>
    </location>
</feature>
<dbReference type="Proteomes" id="UP001174909">
    <property type="component" value="Unassembled WGS sequence"/>
</dbReference>
<evidence type="ECO:0000256" key="9">
    <source>
        <dbReference type="ARBA" id="ARBA00023014"/>
    </source>
</evidence>
<keyword evidence="7" id="KW-0663">Pyridoxal phosphate</keyword>
<dbReference type="GO" id="GO:0046872">
    <property type="term" value="F:metal ion binding"/>
    <property type="evidence" value="ECO:0007669"/>
    <property type="project" value="UniProtKB-KW"/>
</dbReference>
<dbReference type="GO" id="GO:0031071">
    <property type="term" value="F:cysteine desulfurase activity"/>
    <property type="evidence" value="ECO:0007669"/>
    <property type="project" value="UniProtKB-EC"/>
</dbReference>
<comment type="cofactor">
    <cofactor evidence="1 10">
        <name>pyridoxal 5'-phosphate</name>
        <dbReference type="ChEBI" id="CHEBI:597326"/>
    </cofactor>
</comment>
<dbReference type="InterPro" id="IPR017772">
    <property type="entry name" value="Cys_deSase_NifS_bac/arc"/>
</dbReference>
<dbReference type="NCBIfam" id="TIGR03402">
    <property type="entry name" value="FeS_nifS"/>
    <property type="match status" value="1"/>
</dbReference>
<comment type="subunit">
    <text evidence="3">Homodimer.</text>
</comment>
<dbReference type="GO" id="GO:0051536">
    <property type="term" value="F:iron-sulfur cluster binding"/>
    <property type="evidence" value="ECO:0007669"/>
    <property type="project" value="UniProtKB-KW"/>
</dbReference>
<evidence type="ECO:0000313" key="13">
    <source>
        <dbReference type="EMBL" id="CAI8042186.1"/>
    </source>
</evidence>
<feature type="domain" description="Aminotransferase class V" evidence="12">
    <location>
        <begin position="8"/>
        <end position="376"/>
    </location>
</feature>
<reference evidence="13" key="1">
    <citation type="submission" date="2023-03" db="EMBL/GenBank/DDBJ databases">
        <authorList>
            <person name="Steffen K."/>
            <person name="Cardenas P."/>
        </authorList>
    </citation>
    <scope>NUCLEOTIDE SEQUENCE</scope>
</reference>
<dbReference type="PANTHER" id="PTHR11601:SF34">
    <property type="entry name" value="CYSTEINE DESULFURASE"/>
    <property type="match status" value="1"/>
</dbReference>
<organism evidence="13 14">
    <name type="scientific">Geodia barretti</name>
    <name type="common">Barrett's horny sponge</name>
    <dbReference type="NCBI Taxonomy" id="519541"/>
    <lineage>
        <taxon>Eukaryota</taxon>
        <taxon>Metazoa</taxon>
        <taxon>Porifera</taxon>
        <taxon>Demospongiae</taxon>
        <taxon>Heteroscleromorpha</taxon>
        <taxon>Tetractinellida</taxon>
        <taxon>Astrophorina</taxon>
        <taxon>Geodiidae</taxon>
        <taxon>Geodia</taxon>
    </lineage>
</organism>
<dbReference type="PROSITE" id="PS00595">
    <property type="entry name" value="AA_TRANSFER_CLASS_5"/>
    <property type="match status" value="1"/>
</dbReference>
<dbReference type="SUPFAM" id="SSF53383">
    <property type="entry name" value="PLP-dependent transferases"/>
    <property type="match status" value="1"/>
</dbReference>
<dbReference type="InterPro" id="IPR016454">
    <property type="entry name" value="Cysteine_dSase"/>
</dbReference>
<dbReference type="InterPro" id="IPR015422">
    <property type="entry name" value="PyrdxlP-dep_Trfase_small"/>
</dbReference>
<evidence type="ECO:0000256" key="10">
    <source>
        <dbReference type="RuleBase" id="RU004504"/>
    </source>
</evidence>
<keyword evidence="9" id="KW-0411">Iron-sulfur</keyword>
<dbReference type="FunFam" id="3.40.640.10:FF:000084">
    <property type="entry name" value="IscS-like cysteine desulfurase"/>
    <property type="match status" value="1"/>
</dbReference>
<evidence type="ECO:0000313" key="14">
    <source>
        <dbReference type="Proteomes" id="UP001174909"/>
    </source>
</evidence>
<dbReference type="GO" id="GO:0006520">
    <property type="term" value="P:amino acid metabolic process"/>
    <property type="evidence" value="ECO:0007669"/>
    <property type="project" value="InterPro"/>
</dbReference>
<keyword evidence="8" id="KW-0408">Iron</keyword>
<dbReference type="InterPro" id="IPR000192">
    <property type="entry name" value="Aminotrans_V_dom"/>
</dbReference>
<name>A0AA35T8A5_GEOBA</name>
<dbReference type="EMBL" id="CASHTH010003240">
    <property type="protein sequence ID" value="CAI8042186.1"/>
    <property type="molecule type" value="Genomic_DNA"/>
</dbReference>
<evidence type="ECO:0000256" key="6">
    <source>
        <dbReference type="ARBA" id="ARBA00022723"/>
    </source>
</evidence>
<dbReference type="Pfam" id="PF00266">
    <property type="entry name" value="Aminotran_5"/>
    <property type="match status" value="1"/>
</dbReference>
<evidence type="ECO:0000256" key="7">
    <source>
        <dbReference type="ARBA" id="ARBA00022898"/>
    </source>
</evidence>
<dbReference type="InterPro" id="IPR015424">
    <property type="entry name" value="PyrdxlP-dep_Trfase"/>
</dbReference>
<proteinExistence type="inferred from homology"/>
<evidence type="ECO:0000256" key="4">
    <source>
        <dbReference type="ARBA" id="ARBA00012239"/>
    </source>
</evidence>
<dbReference type="InterPro" id="IPR015421">
    <property type="entry name" value="PyrdxlP-dep_Trfase_major"/>
</dbReference>
<gene>
    <name evidence="13" type="ORF">GBAR_LOCUS23425</name>
</gene>
<dbReference type="AlphaFoldDB" id="A0AA35T8A5"/>
<keyword evidence="6" id="KW-0479">Metal-binding</keyword>
<dbReference type="InterPro" id="IPR020578">
    <property type="entry name" value="Aminotrans_V_PyrdxlP_BS"/>
</dbReference>
<comment type="caution">
    <text evidence="13">The sequence shown here is derived from an EMBL/GenBank/DDBJ whole genome shotgun (WGS) entry which is preliminary data.</text>
</comment>
<dbReference type="Gene3D" id="1.10.260.50">
    <property type="match status" value="1"/>
</dbReference>
<evidence type="ECO:0000256" key="8">
    <source>
        <dbReference type="ARBA" id="ARBA00023004"/>
    </source>
</evidence>
<dbReference type="NCBIfam" id="NF002806">
    <property type="entry name" value="PRK02948.1"/>
    <property type="match status" value="1"/>
</dbReference>
<protein>
    <recommendedName>
        <fullName evidence="4">cysteine desulfurase</fullName>
        <ecNumber evidence="4">2.8.1.7</ecNumber>
    </recommendedName>
</protein>
<dbReference type="GO" id="GO:0030170">
    <property type="term" value="F:pyridoxal phosphate binding"/>
    <property type="evidence" value="ECO:0007669"/>
    <property type="project" value="InterPro"/>
</dbReference>
<keyword evidence="14" id="KW-1185">Reference proteome</keyword>
<evidence type="ECO:0000259" key="12">
    <source>
        <dbReference type="Pfam" id="PF00266"/>
    </source>
</evidence>